<dbReference type="GeneID" id="18811120"/>
<dbReference type="KEGG" id="sla:SERLADRAFT_384811"/>
<reference evidence="2" key="1">
    <citation type="submission" date="2011-04" db="EMBL/GenBank/DDBJ databases">
        <title>Evolution of plant cell wall degrading machinery underlies the functional diversity of forest fungi.</title>
        <authorList>
            <consortium name="US DOE Joint Genome Institute (JGI-PGF)"/>
            <person name="Eastwood D.C."/>
            <person name="Floudas D."/>
            <person name="Binder M."/>
            <person name="Majcherczyk A."/>
            <person name="Schneider P."/>
            <person name="Aerts A."/>
            <person name="Asiegbu F.O."/>
            <person name="Baker S.E."/>
            <person name="Barry K."/>
            <person name="Bendiksby M."/>
            <person name="Blumentritt M."/>
            <person name="Coutinho P.M."/>
            <person name="Cullen D."/>
            <person name="Cullen D."/>
            <person name="Gathman A."/>
            <person name="Goodell B."/>
            <person name="Henrissat B."/>
            <person name="Ihrmark K."/>
            <person name="Kauserud H."/>
            <person name="Kohler A."/>
            <person name="LaButti K."/>
            <person name="Lapidus A."/>
            <person name="Lavin J.L."/>
            <person name="Lee Y.-H."/>
            <person name="Lindquist E."/>
            <person name="Lilly W."/>
            <person name="Lucas S."/>
            <person name="Morin E."/>
            <person name="Murat C."/>
            <person name="Oguiza J.A."/>
            <person name="Park J."/>
            <person name="Pisabarro A.G."/>
            <person name="Riley R."/>
            <person name="Rosling A."/>
            <person name="Salamov A."/>
            <person name="Schmidt O."/>
            <person name="Schmutz J."/>
            <person name="Skrede I."/>
            <person name="Stenlid J."/>
            <person name="Wiebenga A."/>
            <person name="Xie X."/>
            <person name="Kues U."/>
            <person name="Hibbett D.S."/>
            <person name="Hoffmeister D."/>
            <person name="Hogberg N."/>
            <person name="Martin F."/>
            <person name="Grigoriev I.V."/>
            <person name="Watkinson S.C."/>
        </authorList>
    </citation>
    <scope>NUCLEOTIDE SEQUENCE</scope>
    <source>
        <strain evidence="2">S7.9</strain>
    </source>
</reference>
<accession>F8NRP8</accession>
<feature type="compositionally biased region" description="Basic residues" evidence="1">
    <location>
        <begin position="49"/>
        <end position="58"/>
    </location>
</feature>
<dbReference type="RefSeq" id="XP_007316487.1">
    <property type="nucleotide sequence ID" value="XM_007316425.1"/>
</dbReference>
<evidence type="ECO:0000313" key="2">
    <source>
        <dbReference type="EMBL" id="EGO26314.1"/>
    </source>
</evidence>
<dbReference type="EMBL" id="GL945432">
    <property type="protein sequence ID" value="EGO26314.1"/>
    <property type="molecule type" value="Genomic_DNA"/>
</dbReference>
<name>F8NRP8_SERL9</name>
<dbReference type="AlphaFoldDB" id="F8NRP8"/>
<protein>
    <submittedName>
        <fullName evidence="2">Uncharacterized protein</fullName>
    </submittedName>
</protein>
<feature type="region of interest" description="Disordered" evidence="1">
    <location>
        <begin position="38"/>
        <end position="58"/>
    </location>
</feature>
<dbReference type="HOGENOM" id="CLU_2980536_0_0_1"/>
<evidence type="ECO:0000256" key="1">
    <source>
        <dbReference type="SAM" id="MobiDB-lite"/>
    </source>
</evidence>
<gene>
    <name evidence="2" type="ORF">SERLADRAFT_384811</name>
</gene>
<proteinExistence type="predicted"/>
<organism>
    <name type="scientific">Serpula lacrymans var. lacrymans (strain S7.9)</name>
    <name type="common">Dry rot fungus</name>
    <dbReference type="NCBI Taxonomy" id="578457"/>
    <lineage>
        <taxon>Eukaryota</taxon>
        <taxon>Fungi</taxon>
        <taxon>Dikarya</taxon>
        <taxon>Basidiomycota</taxon>
        <taxon>Agaricomycotina</taxon>
        <taxon>Agaricomycetes</taxon>
        <taxon>Agaricomycetidae</taxon>
        <taxon>Boletales</taxon>
        <taxon>Coniophorineae</taxon>
        <taxon>Serpulaceae</taxon>
        <taxon>Serpula</taxon>
    </lineage>
</organism>
<sequence length="58" mass="6575">MSRNDKNRRDHANSVRYLPTDLKRGFIRAPALLRARHMRGNASNAGSHHSCRILGKHG</sequence>
<dbReference type="Proteomes" id="UP000008064">
    <property type="component" value="Unassembled WGS sequence"/>
</dbReference>